<protein>
    <recommendedName>
        <fullName evidence="3">Probable tRNA pseudouridine synthase B</fullName>
        <ecNumber evidence="3">5.4.99.25</ecNumber>
    </recommendedName>
    <alternativeName>
        <fullName evidence="3">tRNA pseudouridine(55) synthase</fullName>
        <shortName evidence="3">Psi55 synthase</shortName>
    </alternativeName>
    <alternativeName>
        <fullName evidence="3">tRNA pseudouridylate synthase</fullName>
    </alternativeName>
    <alternativeName>
        <fullName evidence="3">tRNA-uridine isomerase</fullName>
    </alternativeName>
</protein>
<proteinExistence type="inferred from homology"/>
<dbReference type="Pfam" id="PF01509">
    <property type="entry name" value="TruB_N"/>
    <property type="match status" value="1"/>
</dbReference>
<dbReference type="EC" id="5.4.99.25" evidence="3"/>
<feature type="domain" description="Dyskerin-like" evidence="5">
    <location>
        <begin position="1"/>
        <end position="36"/>
    </location>
</feature>
<dbReference type="InterPro" id="IPR004802">
    <property type="entry name" value="tRNA_PsdUridine_synth_B_fam"/>
</dbReference>
<evidence type="ECO:0000259" key="4">
    <source>
        <dbReference type="SMART" id="SM00359"/>
    </source>
</evidence>
<dbReference type="InterPro" id="IPR032819">
    <property type="entry name" value="TruB_C"/>
</dbReference>
<dbReference type="GO" id="GO:0000495">
    <property type="term" value="P:box H/ACA sno(s)RNA 3'-end processing"/>
    <property type="evidence" value="ECO:0007669"/>
    <property type="project" value="TreeGrafter"/>
</dbReference>
<keyword evidence="2 3" id="KW-0413">Isomerase</keyword>
<evidence type="ECO:0000256" key="2">
    <source>
        <dbReference type="ARBA" id="ARBA00023235"/>
    </source>
</evidence>
<dbReference type="GO" id="GO:0031118">
    <property type="term" value="P:rRNA pseudouridine synthesis"/>
    <property type="evidence" value="ECO:0007669"/>
    <property type="project" value="TreeGrafter"/>
</dbReference>
<dbReference type="HAMAP" id="MF_01081">
    <property type="entry name" value="TruB_arch"/>
    <property type="match status" value="1"/>
</dbReference>
<dbReference type="SUPFAM" id="SSF88697">
    <property type="entry name" value="PUA domain-like"/>
    <property type="match status" value="1"/>
</dbReference>
<dbReference type="Proteomes" id="UP000054598">
    <property type="component" value="Unassembled WGS sequence"/>
</dbReference>
<dbReference type="PATRIC" id="fig|2198.3.peg.678"/>
<comment type="caution">
    <text evidence="6">The sequence shown here is derived from an EMBL/GenBank/DDBJ whole genome shotgun (WGS) entry which is preliminary data.</text>
</comment>
<dbReference type="Pfam" id="PF16198">
    <property type="entry name" value="TruB_C_2"/>
    <property type="match status" value="1"/>
</dbReference>
<dbReference type="EMBL" id="LGHE01000075">
    <property type="protein sequence ID" value="KUL02043.1"/>
    <property type="molecule type" value="Genomic_DNA"/>
</dbReference>
<dbReference type="PANTHER" id="PTHR23127:SF0">
    <property type="entry name" value="H_ACA RIBONUCLEOPROTEIN COMPLEX SUBUNIT DKC1"/>
    <property type="match status" value="1"/>
</dbReference>
<dbReference type="NCBIfam" id="NF003280">
    <property type="entry name" value="PRK04270.1"/>
    <property type="match status" value="1"/>
</dbReference>
<dbReference type="Gene3D" id="2.30.130.10">
    <property type="entry name" value="PUA domain"/>
    <property type="match status" value="1"/>
</dbReference>
<keyword evidence="1 3" id="KW-0819">tRNA processing</keyword>
<dbReference type="Pfam" id="PF01472">
    <property type="entry name" value="PUA"/>
    <property type="match status" value="1"/>
</dbReference>
<dbReference type="SMART" id="SM00359">
    <property type="entry name" value="PUA"/>
    <property type="match status" value="1"/>
</dbReference>
<dbReference type="InterPro" id="IPR036974">
    <property type="entry name" value="PUA_sf"/>
</dbReference>
<reference evidence="7" key="1">
    <citation type="journal article" date="2015" name="MBio">
        <title>Genome-Resolved Metagenomic Analysis Reveals Roles for Candidate Phyla and Other Microbial Community Members in Biogeochemical Transformations in Oil Reservoirs.</title>
        <authorList>
            <person name="Hu P."/>
            <person name="Tom L."/>
            <person name="Singh A."/>
            <person name="Thomas B.C."/>
            <person name="Baker B.J."/>
            <person name="Piceno Y.M."/>
            <person name="Andersen G.L."/>
            <person name="Banfield J.F."/>
        </authorList>
    </citation>
    <scope>NUCLEOTIDE SEQUENCE [LARGE SCALE GENOMIC DNA]</scope>
</reference>
<evidence type="ECO:0000313" key="7">
    <source>
        <dbReference type="Proteomes" id="UP000054598"/>
    </source>
</evidence>
<feature type="domain" description="PUA" evidence="4">
    <location>
        <begin position="221"/>
        <end position="295"/>
    </location>
</feature>
<comment type="catalytic activity">
    <reaction evidence="3">
        <text>uridine(55) in tRNA = pseudouridine(55) in tRNA</text>
        <dbReference type="Rhea" id="RHEA:42532"/>
        <dbReference type="Rhea" id="RHEA-COMP:10101"/>
        <dbReference type="Rhea" id="RHEA-COMP:10102"/>
        <dbReference type="ChEBI" id="CHEBI:65314"/>
        <dbReference type="ChEBI" id="CHEBI:65315"/>
        <dbReference type="EC" id="5.4.99.25"/>
    </reaction>
</comment>
<evidence type="ECO:0000256" key="1">
    <source>
        <dbReference type="ARBA" id="ARBA00022694"/>
    </source>
</evidence>
<dbReference type="NCBIfam" id="TIGR00425">
    <property type="entry name" value="CBF5"/>
    <property type="match status" value="1"/>
</dbReference>
<evidence type="ECO:0000256" key="3">
    <source>
        <dbReference type="HAMAP-Rule" id="MF_01081"/>
    </source>
</evidence>
<dbReference type="AlphaFoldDB" id="A0A117MG19"/>
<dbReference type="InterPro" id="IPR020103">
    <property type="entry name" value="PsdUridine_synth_cat_dom_sf"/>
</dbReference>
<evidence type="ECO:0000313" key="6">
    <source>
        <dbReference type="EMBL" id="KUL02043.1"/>
    </source>
</evidence>
<accession>A0A117MG19</accession>
<dbReference type="SMART" id="SM01136">
    <property type="entry name" value="DKCLD"/>
    <property type="match status" value="1"/>
</dbReference>
<organism evidence="6 7">
    <name type="scientific">Methanoculleus marisnigri</name>
    <dbReference type="NCBI Taxonomy" id="2198"/>
    <lineage>
        <taxon>Archaea</taxon>
        <taxon>Methanobacteriati</taxon>
        <taxon>Methanobacteriota</taxon>
        <taxon>Stenosarchaea group</taxon>
        <taxon>Methanomicrobia</taxon>
        <taxon>Methanomicrobiales</taxon>
        <taxon>Methanomicrobiaceae</taxon>
        <taxon>Methanoculleus</taxon>
    </lineage>
</organism>
<dbReference type="GO" id="GO:1990481">
    <property type="term" value="P:mRNA pseudouridine synthesis"/>
    <property type="evidence" value="ECO:0007669"/>
    <property type="project" value="TreeGrafter"/>
</dbReference>
<comment type="similarity">
    <text evidence="3">Belongs to the pseudouridine synthase TruB family. Type 2 subfamily.</text>
</comment>
<dbReference type="InterPro" id="IPR002478">
    <property type="entry name" value="PUA"/>
</dbReference>
<dbReference type="CDD" id="cd21148">
    <property type="entry name" value="PUA_Cbf5"/>
    <property type="match status" value="1"/>
</dbReference>
<dbReference type="InterPro" id="IPR012960">
    <property type="entry name" value="Dyskerin-like"/>
</dbReference>
<dbReference type="InterPro" id="IPR002501">
    <property type="entry name" value="PsdUridine_synth_N"/>
</dbReference>
<dbReference type="PANTHER" id="PTHR23127">
    <property type="entry name" value="CENTROMERE/MICROTUBULE BINDING PROTEIN CBF5"/>
    <property type="match status" value="1"/>
</dbReference>
<dbReference type="GO" id="GO:0160148">
    <property type="term" value="F:tRNA pseudouridine(55) synthase activity"/>
    <property type="evidence" value="ECO:0007669"/>
    <property type="project" value="UniProtKB-EC"/>
</dbReference>
<dbReference type="InterPro" id="IPR015947">
    <property type="entry name" value="PUA-like_sf"/>
</dbReference>
<dbReference type="PROSITE" id="PS50890">
    <property type="entry name" value="PUA"/>
    <property type="match status" value="1"/>
</dbReference>
<name>A0A117MG19_9EURY</name>
<dbReference type="SUPFAM" id="SSF55120">
    <property type="entry name" value="Pseudouridine synthase"/>
    <property type="match status" value="1"/>
</dbReference>
<evidence type="ECO:0000259" key="5">
    <source>
        <dbReference type="SMART" id="SM01136"/>
    </source>
</evidence>
<dbReference type="GO" id="GO:0003723">
    <property type="term" value="F:RNA binding"/>
    <property type="evidence" value="ECO:0007669"/>
    <property type="project" value="InterPro"/>
</dbReference>
<gene>
    <name evidence="3" type="primary">truB</name>
    <name evidence="6" type="ORF">XE10_0833</name>
</gene>
<dbReference type="GO" id="GO:0031119">
    <property type="term" value="P:tRNA pseudouridine synthesis"/>
    <property type="evidence" value="ECO:0007669"/>
    <property type="project" value="UniProtKB-UniRule"/>
</dbReference>
<feature type="active site" description="Nucleophile" evidence="3">
    <location>
        <position position="54"/>
    </location>
</feature>
<dbReference type="Gene3D" id="3.30.2350.10">
    <property type="entry name" value="Pseudouridine synthase"/>
    <property type="match status" value="1"/>
</dbReference>
<sequence length="317" mass="33732">MTENSNGLQDACGGCVPASGIVIIDKPRGPSSHQVASWVGDILGRRVGHAGTLDPQVSGVLIVMFGGAVRLAPVLLSHNKEYACLMRLHGDASRETVDRVAEEFTGRIYQRPPKKSAVKRSLRIRKIQEIEILDMEGRLVLFRVRCDAGTYIRTLCVHMGYAIGVCAHMEELRRIRSGSFDEAAAVTLHELADAAAAARDGEPGPLRRMLLSPDTAIGDLPRVVIRDTAVDAICHGAVLAGVGVTAKQGGFAKGETVAIMTERGELVALGQALINSSALKPGEPGFVIAPTAVMMQPGTYPRGWKAHVRESGASGRS</sequence>
<comment type="function">
    <text evidence="3">Could be responsible for synthesis of pseudouridine from uracil-55 in the psi GC loop of transfer RNAs.</text>
</comment>
<dbReference type="GO" id="GO:0031120">
    <property type="term" value="P:snRNA pseudouridine synthesis"/>
    <property type="evidence" value="ECO:0007669"/>
    <property type="project" value="TreeGrafter"/>
</dbReference>
<dbReference type="InterPro" id="IPR026326">
    <property type="entry name" value="TruB_arch"/>
</dbReference>